<evidence type="ECO:0000256" key="5">
    <source>
        <dbReference type="ARBA" id="ARBA00005520"/>
    </source>
</evidence>
<evidence type="ECO:0000256" key="1">
    <source>
        <dbReference type="ARBA" id="ARBA00001947"/>
    </source>
</evidence>
<dbReference type="PANTHER" id="PTHR21327">
    <property type="entry name" value="GTP CYCLOHYDROLASE II-RELATED"/>
    <property type="match status" value="1"/>
</dbReference>
<dbReference type="NCBIfam" id="NF006803">
    <property type="entry name" value="PRK09311.1"/>
    <property type="match status" value="1"/>
</dbReference>
<dbReference type="Pfam" id="PF00926">
    <property type="entry name" value="DHBP_synthase"/>
    <property type="match status" value="1"/>
</dbReference>
<keyword evidence="7" id="KW-0150">Chloroplast</keyword>
<evidence type="ECO:0000256" key="10">
    <source>
        <dbReference type="ARBA" id="ARBA00022723"/>
    </source>
</evidence>
<dbReference type="GO" id="GO:0005525">
    <property type="term" value="F:GTP binding"/>
    <property type="evidence" value="ECO:0007669"/>
    <property type="project" value="UniProtKB-KW"/>
</dbReference>
<evidence type="ECO:0000256" key="3">
    <source>
        <dbReference type="ARBA" id="ARBA00004853"/>
    </source>
</evidence>
<dbReference type="GO" id="GO:0008686">
    <property type="term" value="F:3,4-dihydroxy-2-butanone-4-phosphate synthase activity"/>
    <property type="evidence" value="ECO:0007669"/>
    <property type="project" value="InterPro"/>
</dbReference>
<dbReference type="InterPro" id="IPR016299">
    <property type="entry name" value="Riboflavin_synth_RibBA"/>
</dbReference>
<keyword evidence="10" id="KW-0479">Metal-binding</keyword>
<comment type="subcellular location">
    <subcellularLocation>
        <location evidence="2">Plastid</location>
        <location evidence="2">Chloroplast</location>
    </subcellularLocation>
</comment>
<dbReference type="GO" id="GO:0009507">
    <property type="term" value="C:chloroplast"/>
    <property type="evidence" value="ECO:0007669"/>
    <property type="project" value="UniProtKB-SubCell"/>
</dbReference>
<evidence type="ECO:0000256" key="12">
    <source>
        <dbReference type="ARBA" id="ARBA00022801"/>
    </source>
</evidence>
<dbReference type="HAMAP" id="MF_01283">
    <property type="entry name" value="RibBA"/>
    <property type="match status" value="1"/>
</dbReference>
<dbReference type="InterPro" id="IPR000926">
    <property type="entry name" value="RibA"/>
</dbReference>
<reference evidence="22" key="1">
    <citation type="submission" date="2020-06" db="EMBL/GenBank/DDBJ databases">
        <title>WGS assembly of Ceratodon purpureus strain R40.</title>
        <authorList>
            <person name="Carey S.B."/>
            <person name="Jenkins J."/>
            <person name="Shu S."/>
            <person name="Lovell J.T."/>
            <person name="Sreedasyam A."/>
            <person name="Maumus F."/>
            <person name="Tiley G.P."/>
            <person name="Fernandez-Pozo N."/>
            <person name="Barry K."/>
            <person name="Chen C."/>
            <person name="Wang M."/>
            <person name="Lipzen A."/>
            <person name="Daum C."/>
            <person name="Saski C.A."/>
            <person name="Payton A.C."/>
            <person name="Mcbreen J.C."/>
            <person name="Conrad R.E."/>
            <person name="Kollar L.M."/>
            <person name="Olsson S."/>
            <person name="Huttunen S."/>
            <person name="Landis J.B."/>
            <person name="Wickett N.J."/>
            <person name="Johnson M.G."/>
            <person name="Rensing S.A."/>
            <person name="Grimwood J."/>
            <person name="Schmutz J."/>
            <person name="Mcdaniel S.F."/>
        </authorList>
    </citation>
    <scope>NUCLEOTIDE SEQUENCE</scope>
    <source>
        <strain evidence="22">R40</strain>
    </source>
</reference>
<accession>A0A8T0GUT8</accession>
<dbReference type="NCBIfam" id="TIGR00505">
    <property type="entry name" value="ribA"/>
    <property type="match status" value="1"/>
</dbReference>
<organism evidence="22 23">
    <name type="scientific">Ceratodon purpureus</name>
    <name type="common">Fire moss</name>
    <name type="synonym">Dicranum purpureum</name>
    <dbReference type="NCBI Taxonomy" id="3225"/>
    <lineage>
        <taxon>Eukaryota</taxon>
        <taxon>Viridiplantae</taxon>
        <taxon>Streptophyta</taxon>
        <taxon>Embryophyta</taxon>
        <taxon>Bryophyta</taxon>
        <taxon>Bryophytina</taxon>
        <taxon>Bryopsida</taxon>
        <taxon>Dicranidae</taxon>
        <taxon>Pseudoditrichales</taxon>
        <taxon>Ditrichaceae</taxon>
        <taxon>Ceratodon</taxon>
    </lineage>
</organism>
<comment type="similarity">
    <text evidence="6">In the C-terminal section; belongs to the GTP cyclohydrolase II family.</text>
</comment>
<comment type="pathway">
    <text evidence="4">Cofactor biosynthesis; riboflavin biosynthesis; 2-hydroxy-3-oxobutyl phosphate from D-ribulose 5-phosphate: step 1/1.</text>
</comment>
<evidence type="ECO:0000256" key="6">
    <source>
        <dbReference type="ARBA" id="ARBA00008976"/>
    </source>
</evidence>
<evidence type="ECO:0000256" key="20">
    <source>
        <dbReference type="ARBA" id="ARBA00049295"/>
    </source>
</evidence>
<dbReference type="Gene3D" id="3.40.50.10990">
    <property type="entry name" value="GTP cyclohydrolase II"/>
    <property type="match status" value="1"/>
</dbReference>
<evidence type="ECO:0000256" key="11">
    <source>
        <dbReference type="ARBA" id="ARBA00022741"/>
    </source>
</evidence>
<dbReference type="GO" id="GO:0009231">
    <property type="term" value="P:riboflavin biosynthetic process"/>
    <property type="evidence" value="ECO:0007669"/>
    <property type="project" value="UniProtKB-KW"/>
</dbReference>
<evidence type="ECO:0000256" key="17">
    <source>
        <dbReference type="ARBA" id="ARBA00023211"/>
    </source>
</evidence>
<dbReference type="PANTHER" id="PTHR21327:SF18">
    <property type="entry name" value="3,4-DIHYDROXY-2-BUTANONE 4-PHOSPHATE SYNTHASE"/>
    <property type="match status" value="1"/>
</dbReference>
<keyword evidence="14" id="KW-0460">Magnesium</keyword>
<comment type="catalytic activity">
    <reaction evidence="20">
        <text>GTP + 4 H2O = 2,5-diamino-6-hydroxy-4-(5-phosphoribosylamino)-pyrimidine + formate + 2 phosphate + 3 H(+)</text>
        <dbReference type="Rhea" id="RHEA:23704"/>
        <dbReference type="ChEBI" id="CHEBI:15377"/>
        <dbReference type="ChEBI" id="CHEBI:15378"/>
        <dbReference type="ChEBI" id="CHEBI:15740"/>
        <dbReference type="ChEBI" id="CHEBI:37565"/>
        <dbReference type="ChEBI" id="CHEBI:43474"/>
        <dbReference type="ChEBI" id="CHEBI:58614"/>
        <dbReference type="EC" id="3.5.4.25"/>
    </reaction>
</comment>
<dbReference type="FunFam" id="3.90.870.10:FF:000005">
    <property type="entry name" value="Bifunctional riboflavin biosynthesis protein RIBA 1 chloroplastic"/>
    <property type="match status" value="1"/>
</dbReference>
<keyword evidence="19" id="KW-0511">Multifunctional enzyme</keyword>
<comment type="cofactor">
    <cofactor evidence="1">
        <name>Zn(2+)</name>
        <dbReference type="ChEBI" id="CHEBI:29105"/>
    </cofactor>
</comment>
<keyword evidence="16" id="KW-0342">GTP-binding</keyword>
<proteinExistence type="inferred from homology"/>
<dbReference type="HAMAP" id="MF_00180">
    <property type="entry name" value="RibB"/>
    <property type="match status" value="1"/>
</dbReference>
<dbReference type="FunFam" id="3.40.50.10990:FF:000001">
    <property type="entry name" value="Riboflavin biosynthesis protein RibBA"/>
    <property type="match status" value="1"/>
</dbReference>
<dbReference type="HAMAP" id="MF_00179">
    <property type="entry name" value="RibA"/>
    <property type="match status" value="1"/>
</dbReference>
<evidence type="ECO:0000256" key="15">
    <source>
        <dbReference type="ARBA" id="ARBA00022946"/>
    </source>
</evidence>
<evidence type="ECO:0000313" key="22">
    <source>
        <dbReference type="EMBL" id="KAG0560692.1"/>
    </source>
</evidence>
<evidence type="ECO:0000256" key="19">
    <source>
        <dbReference type="ARBA" id="ARBA00023268"/>
    </source>
</evidence>
<dbReference type="NCBIfam" id="NF001591">
    <property type="entry name" value="PRK00393.1"/>
    <property type="match status" value="1"/>
</dbReference>
<dbReference type="EMBL" id="CM026430">
    <property type="protein sequence ID" value="KAG0560692.1"/>
    <property type="molecule type" value="Genomic_DNA"/>
</dbReference>
<keyword evidence="11" id="KW-0547">Nucleotide-binding</keyword>
<dbReference type="NCBIfam" id="TIGR00506">
    <property type="entry name" value="ribB"/>
    <property type="match status" value="1"/>
</dbReference>
<dbReference type="InterPro" id="IPR036144">
    <property type="entry name" value="RibA-like_sf"/>
</dbReference>
<dbReference type="SUPFAM" id="SSF142695">
    <property type="entry name" value="RibA-like"/>
    <property type="match status" value="1"/>
</dbReference>
<dbReference type="SUPFAM" id="SSF55821">
    <property type="entry name" value="YrdC/RibB"/>
    <property type="match status" value="1"/>
</dbReference>
<evidence type="ECO:0000256" key="16">
    <source>
        <dbReference type="ARBA" id="ARBA00023134"/>
    </source>
</evidence>
<evidence type="ECO:0000256" key="18">
    <source>
        <dbReference type="ARBA" id="ARBA00023239"/>
    </source>
</evidence>
<dbReference type="AlphaFoldDB" id="A0A8T0GUT8"/>
<dbReference type="Proteomes" id="UP000822688">
    <property type="component" value="Chromosome 9"/>
</dbReference>
<dbReference type="InterPro" id="IPR017945">
    <property type="entry name" value="DHBP_synth_RibB-like_a/b_dom"/>
</dbReference>
<evidence type="ECO:0000256" key="4">
    <source>
        <dbReference type="ARBA" id="ARBA00004904"/>
    </source>
</evidence>
<evidence type="ECO:0000256" key="2">
    <source>
        <dbReference type="ARBA" id="ARBA00004229"/>
    </source>
</evidence>
<evidence type="ECO:0000256" key="9">
    <source>
        <dbReference type="ARBA" id="ARBA00022640"/>
    </source>
</evidence>
<dbReference type="InterPro" id="IPR000422">
    <property type="entry name" value="DHBP_synthase_RibB"/>
</dbReference>
<gene>
    <name evidence="22" type="ORF">KC19_9G005500</name>
</gene>
<evidence type="ECO:0000259" key="21">
    <source>
        <dbReference type="Pfam" id="PF00925"/>
    </source>
</evidence>
<keyword evidence="18" id="KW-0456">Lyase</keyword>
<keyword evidence="9" id="KW-0934">Plastid</keyword>
<dbReference type="CDD" id="cd00641">
    <property type="entry name" value="GTP_cyclohydro2"/>
    <property type="match status" value="1"/>
</dbReference>
<comment type="pathway">
    <text evidence="3">Cofactor biosynthesis; riboflavin biosynthesis; 5-amino-6-(D-ribitylamino)uracil from GTP: step 1/4.</text>
</comment>
<dbReference type="InterPro" id="IPR032677">
    <property type="entry name" value="GTP_cyclohydro_II"/>
</dbReference>
<comment type="similarity">
    <text evidence="5">In the N-terminal section; belongs to the DHBP synthase family.</text>
</comment>
<keyword evidence="15" id="KW-0809">Transit peptide</keyword>
<comment type="caution">
    <text evidence="22">The sequence shown here is derived from an EMBL/GenBank/DDBJ whole genome shotgun (WGS) entry which is preliminary data.</text>
</comment>
<keyword evidence="17" id="KW-0464">Manganese</keyword>
<keyword evidence="23" id="KW-1185">Reference proteome</keyword>
<keyword evidence="13" id="KW-0862">Zinc</keyword>
<dbReference type="GO" id="GO:0046872">
    <property type="term" value="F:metal ion binding"/>
    <property type="evidence" value="ECO:0007669"/>
    <property type="project" value="UniProtKB-KW"/>
</dbReference>
<evidence type="ECO:0000313" key="23">
    <source>
        <dbReference type="Proteomes" id="UP000822688"/>
    </source>
</evidence>
<keyword evidence="12" id="KW-0378">Hydrolase</keyword>
<keyword evidence="8" id="KW-0686">Riboflavin biosynthesis</keyword>
<dbReference type="Gene3D" id="3.90.870.10">
    <property type="entry name" value="DHBP synthase"/>
    <property type="match status" value="1"/>
</dbReference>
<name>A0A8T0GUT8_CERPU</name>
<sequence length="581" mass="62816">MSLFSTDVVHEWRASLPLHSSVVVSSTSSSGTATTSCNLRPKLRNGRTGALKVQTAEHEVAALSVSGLFSKGHRIGGGNLRFSVSCKSTNGSHVSRGNNSNNTALVGLDSEELTVDSANKLQERPSLGQPGVPPIEQHLGSDFEQDTDEPGEGFATIEEAIEAIKEGKFVLVVDDENRENEGDLIMAGSLVTPQAMAFLVRHSTGIVCVSMKGEDLDRLGLPLMVPQKDNSESMKTAFTWTVDAKHGTTTGVSAADRSQTIRTLASPASGPQDFVAPGHIFPLRYREGGVLKRRGHTEAALDLTELAGLPPAGVLCEVVNDDDGSMARLPYLKKFAKQHGFPLVSIDALVKFKEAINESVLVKRTACARLPTEYGEFQVFSYVSNDGLEHAAIVEGDISSGLDVYVRIHSECLTGDVFRSTRCDCGSQLSDSLSFIKRMGRGVVVYMRGHEGRGIGLGHKMRAYNLQDAGCDTVEANLQLGLPVDSREYGISAQMLQDLGVKTITLLSNNPAKVEALKELGIRVNERRSIFSPVTKENRRYLETKRIKMGHMYTSRLPAVGSESGVDIEDNLLSNDSDRLA</sequence>
<evidence type="ECO:0000256" key="8">
    <source>
        <dbReference type="ARBA" id="ARBA00022619"/>
    </source>
</evidence>
<dbReference type="GO" id="GO:0003935">
    <property type="term" value="F:GTP cyclohydrolase II activity"/>
    <property type="evidence" value="ECO:0007669"/>
    <property type="project" value="UniProtKB-EC"/>
</dbReference>
<feature type="domain" description="GTP cyclohydrolase II" evidence="21">
    <location>
        <begin position="365"/>
        <end position="528"/>
    </location>
</feature>
<evidence type="ECO:0000256" key="14">
    <source>
        <dbReference type="ARBA" id="ARBA00022842"/>
    </source>
</evidence>
<dbReference type="Pfam" id="PF00925">
    <property type="entry name" value="GTP_cyclohydro2"/>
    <property type="match status" value="1"/>
</dbReference>
<evidence type="ECO:0000256" key="7">
    <source>
        <dbReference type="ARBA" id="ARBA00022528"/>
    </source>
</evidence>
<evidence type="ECO:0000256" key="13">
    <source>
        <dbReference type="ARBA" id="ARBA00022833"/>
    </source>
</evidence>
<protein>
    <recommendedName>
        <fullName evidence="21">GTP cyclohydrolase II domain-containing protein</fullName>
    </recommendedName>
</protein>